<dbReference type="PATRIC" id="fig|1254432.3.peg.10494"/>
<organism evidence="2 3">
    <name type="scientific">Sorangium cellulosum So0157-2</name>
    <dbReference type="NCBI Taxonomy" id="1254432"/>
    <lineage>
        <taxon>Bacteria</taxon>
        <taxon>Pseudomonadati</taxon>
        <taxon>Myxococcota</taxon>
        <taxon>Polyangia</taxon>
        <taxon>Polyangiales</taxon>
        <taxon>Polyangiaceae</taxon>
        <taxon>Sorangium</taxon>
    </lineage>
</organism>
<feature type="compositionally biased region" description="Basic and acidic residues" evidence="1">
    <location>
        <begin position="1"/>
        <end position="23"/>
    </location>
</feature>
<protein>
    <submittedName>
        <fullName evidence="2">Uncharacterized protein</fullName>
    </submittedName>
</protein>
<dbReference type="EMBL" id="CP003969">
    <property type="protein sequence ID" value="AGP41292.1"/>
    <property type="molecule type" value="Genomic_DNA"/>
</dbReference>
<evidence type="ECO:0000313" key="2">
    <source>
        <dbReference type="EMBL" id="AGP41292.1"/>
    </source>
</evidence>
<dbReference type="AlphaFoldDB" id="S4Y777"/>
<dbReference type="KEGG" id="scu:SCE1572_46450"/>
<name>S4Y777_SORCE</name>
<evidence type="ECO:0000256" key="1">
    <source>
        <dbReference type="SAM" id="MobiDB-lite"/>
    </source>
</evidence>
<gene>
    <name evidence="2" type="ORF">SCE1572_46450</name>
</gene>
<dbReference type="HOGENOM" id="CLU_3410217_0_0_7"/>
<proteinExistence type="predicted"/>
<sequence length="29" mass="3028">MAGTPLDEKAEAETEADEPRDGAVEPTTP</sequence>
<evidence type="ECO:0000313" key="3">
    <source>
        <dbReference type="Proteomes" id="UP000014803"/>
    </source>
</evidence>
<accession>S4Y777</accession>
<feature type="region of interest" description="Disordered" evidence="1">
    <location>
        <begin position="1"/>
        <end position="29"/>
    </location>
</feature>
<reference evidence="2 3" key="1">
    <citation type="journal article" date="2013" name="Sci. Rep.">
        <title>Extraordinary expansion of a Sorangium cellulosum genome from an alkaline milieu.</title>
        <authorList>
            <person name="Han K."/>
            <person name="Li Z.F."/>
            <person name="Peng R."/>
            <person name="Zhu L.P."/>
            <person name="Zhou T."/>
            <person name="Wang L.G."/>
            <person name="Li S.G."/>
            <person name="Zhang X.B."/>
            <person name="Hu W."/>
            <person name="Wu Z.H."/>
            <person name="Qin N."/>
            <person name="Li Y.Z."/>
        </authorList>
    </citation>
    <scope>NUCLEOTIDE SEQUENCE [LARGE SCALE GENOMIC DNA]</scope>
    <source>
        <strain evidence="2 3">So0157-2</strain>
    </source>
</reference>
<dbReference type="Proteomes" id="UP000014803">
    <property type="component" value="Chromosome"/>
</dbReference>